<evidence type="ECO:0000256" key="11">
    <source>
        <dbReference type="SAM" id="Phobius"/>
    </source>
</evidence>
<dbReference type="GO" id="GO:0008137">
    <property type="term" value="F:NADH dehydrogenase (ubiquinone) activity"/>
    <property type="evidence" value="ECO:0007669"/>
    <property type="project" value="UniProtKB-EC"/>
</dbReference>
<evidence type="ECO:0000256" key="4">
    <source>
        <dbReference type="ARBA" id="ARBA00022692"/>
    </source>
</evidence>
<dbReference type="CTD" id="4539"/>
<evidence type="ECO:0000256" key="7">
    <source>
        <dbReference type="ARBA" id="ARBA00023027"/>
    </source>
</evidence>
<organism evidence="12">
    <name type="scientific">Nabicula flavomarginata</name>
    <dbReference type="NCBI Taxonomy" id="1656685"/>
    <lineage>
        <taxon>Eukaryota</taxon>
        <taxon>Metazoa</taxon>
        <taxon>Ecdysozoa</taxon>
        <taxon>Arthropoda</taxon>
        <taxon>Hexapoda</taxon>
        <taxon>Insecta</taxon>
        <taxon>Pterygota</taxon>
        <taxon>Neoptera</taxon>
        <taxon>Paraneoptera</taxon>
        <taxon>Hemiptera</taxon>
        <taxon>Heteroptera</taxon>
        <taxon>Panheteroptera</taxon>
        <taxon>Cimicomorpha</taxon>
        <taxon>Nabidae</taxon>
        <taxon>Nabinae</taxon>
        <taxon>Nabicula</taxon>
    </lineage>
</organism>
<dbReference type="EMBL" id="KX505851">
    <property type="protein sequence ID" value="AST10134.1"/>
    <property type="molecule type" value="Genomic_DNA"/>
</dbReference>
<keyword evidence="12" id="KW-0496">Mitochondrion</keyword>
<dbReference type="AlphaFoldDB" id="A0A343ISC2"/>
<gene>
    <name evidence="12" type="primary">ND4L</name>
</gene>
<evidence type="ECO:0000256" key="1">
    <source>
        <dbReference type="ARBA" id="ARBA00004141"/>
    </source>
</evidence>
<accession>A0A343ISC2</accession>
<dbReference type="RefSeq" id="YP_009472917.1">
    <property type="nucleotide sequence ID" value="NC_037371.1"/>
</dbReference>
<protein>
    <recommendedName>
        <fullName evidence="3">NADH-ubiquinone oxidoreductase chain 4L</fullName>
    </recommendedName>
    <alternativeName>
        <fullName evidence="9">NADH dehydrogenase subunit 4L</fullName>
    </alternativeName>
</protein>
<name>A0A343ISC2_9HEMI</name>
<dbReference type="Gene3D" id="1.10.287.3510">
    <property type="match status" value="1"/>
</dbReference>
<keyword evidence="7" id="KW-0520">NAD</keyword>
<feature type="transmembrane region" description="Helical" evidence="11">
    <location>
        <begin position="6"/>
        <end position="25"/>
    </location>
</feature>
<evidence type="ECO:0000256" key="9">
    <source>
        <dbReference type="ARBA" id="ARBA00031586"/>
    </source>
</evidence>
<proteinExistence type="inferred from homology"/>
<evidence type="ECO:0000256" key="3">
    <source>
        <dbReference type="ARBA" id="ARBA00016612"/>
    </source>
</evidence>
<dbReference type="GO" id="GO:0016020">
    <property type="term" value="C:membrane"/>
    <property type="evidence" value="ECO:0007669"/>
    <property type="project" value="UniProtKB-SubCell"/>
</dbReference>
<evidence type="ECO:0000256" key="2">
    <source>
        <dbReference type="ARBA" id="ARBA00010519"/>
    </source>
</evidence>
<comment type="similarity">
    <text evidence="2">Belongs to the complex I subunit 4L family.</text>
</comment>
<dbReference type="GeneID" id="37277159"/>
<geneLocation type="mitochondrion" evidence="12"/>
<feature type="transmembrane region" description="Helical" evidence="11">
    <location>
        <begin position="58"/>
        <end position="83"/>
    </location>
</feature>
<keyword evidence="4 11" id="KW-0812">Transmembrane</keyword>
<feature type="transmembrane region" description="Helical" evidence="11">
    <location>
        <begin position="32"/>
        <end position="52"/>
    </location>
</feature>
<dbReference type="InterPro" id="IPR039428">
    <property type="entry name" value="NUOK/Mnh_C1-like"/>
</dbReference>
<dbReference type="Pfam" id="PF00420">
    <property type="entry name" value="Oxidored_q2"/>
    <property type="match status" value="1"/>
</dbReference>
<keyword evidence="5" id="KW-1278">Translocase</keyword>
<evidence type="ECO:0000256" key="5">
    <source>
        <dbReference type="ARBA" id="ARBA00022967"/>
    </source>
</evidence>
<comment type="catalytic activity">
    <reaction evidence="10">
        <text>a ubiquinone + NADH + 5 H(+)(in) = a ubiquinol + NAD(+) + 4 H(+)(out)</text>
        <dbReference type="Rhea" id="RHEA:29091"/>
        <dbReference type="Rhea" id="RHEA-COMP:9565"/>
        <dbReference type="Rhea" id="RHEA-COMP:9566"/>
        <dbReference type="ChEBI" id="CHEBI:15378"/>
        <dbReference type="ChEBI" id="CHEBI:16389"/>
        <dbReference type="ChEBI" id="CHEBI:17976"/>
        <dbReference type="ChEBI" id="CHEBI:57540"/>
        <dbReference type="ChEBI" id="CHEBI:57945"/>
        <dbReference type="EC" id="7.1.1.2"/>
    </reaction>
</comment>
<evidence type="ECO:0000256" key="8">
    <source>
        <dbReference type="ARBA" id="ARBA00023136"/>
    </source>
</evidence>
<comment type="subcellular location">
    <subcellularLocation>
        <location evidence="1">Membrane</location>
        <topology evidence="1">Multi-pass membrane protein</topology>
    </subcellularLocation>
</comment>
<keyword evidence="6 11" id="KW-1133">Transmembrane helix</keyword>
<sequence>MINMYMLEFSLVLMFLTSFFTFCSIHKHLLMTLLSLEMLVLVMYLLFFMFMVSYNCGGYFILIFLTFSVCEGCLGLAILVSLIRCHGNDMIMTMNMLSW</sequence>
<reference evidence="12" key="1">
    <citation type="thesis" date="2017" institute="China Agricultural University">
        <title>Studies on the comparative mitochondrial genomics and phylogeny of Heteroptera (Insecta: Hemiptera).</title>
        <authorList>
            <person name="Jiang P."/>
        </authorList>
    </citation>
    <scope>NUCLEOTIDE SEQUENCE</scope>
</reference>
<evidence type="ECO:0000256" key="10">
    <source>
        <dbReference type="ARBA" id="ARBA00049551"/>
    </source>
</evidence>
<evidence type="ECO:0000313" key="12">
    <source>
        <dbReference type="EMBL" id="AST10134.1"/>
    </source>
</evidence>
<keyword evidence="8 11" id="KW-0472">Membrane</keyword>
<evidence type="ECO:0000256" key="6">
    <source>
        <dbReference type="ARBA" id="ARBA00022989"/>
    </source>
</evidence>